<keyword evidence="3" id="KW-1185">Reference proteome</keyword>
<reference evidence="2" key="1">
    <citation type="submission" date="2021-06" db="EMBL/GenBank/DDBJ databases">
        <authorList>
            <person name="Nardi T."/>
            <person name="Nardi T."/>
        </authorList>
    </citation>
    <scope>NUCLEOTIDE SEQUENCE</scope>
</reference>
<dbReference type="EMBL" id="CAJVAF010000038">
    <property type="protein sequence ID" value="CAG7589423.1"/>
    <property type="molecule type" value="Genomic_DNA"/>
</dbReference>
<comment type="caution">
    <text evidence="2">The sequence shown here is derived from an EMBL/GenBank/DDBJ whole genome shotgun (WGS) entry which is preliminary data.</text>
</comment>
<evidence type="ECO:0000313" key="2">
    <source>
        <dbReference type="EMBL" id="CAG7589423.1"/>
    </source>
</evidence>
<name>A0A8S4C067_9ACAR</name>
<dbReference type="AlphaFoldDB" id="A0A8S4C067"/>
<accession>A0A8S4C067</accession>
<sequence>MGNGGGTFKPATFYNVGSGPVGVDTRDFNNDGKIDIVNANRDLNSVSVLLGNGDGTFKPAPPFIWCG</sequence>
<proteinExistence type="predicted"/>
<organism evidence="2 3">
    <name type="scientific">Hyalomma marginatum</name>
    <dbReference type="NCBI Taxonomy" id="34627"/>
    <lineage>
        <taxon>Eukaryota</taxon>
        <taxon>Metazoa</taxon>
        <taxon>Ecdysozoa</taxon>
        <taxon>Arthropoda</taxon>
        <taxon>Chelicerata</taxon>
        <taxon>Arachnida</taxon>
        <taxon>Acari</taxon>
        <taxon>Parasitiformes</taxon>
        <taxon>Ixodida</taxon>
        <taxon>Ixodoidea</taxon>
        <taxon>Ixodidae</taxon>
        <taxon>Hyalomminae</taxon>
        <taxon>Hyalomma</taxon>
    </lineage>
</organism>
<dbReference type="Pfam" id="PF13517">
    <property type="entry name" value="FG-GAP_3"/>
    <property type="match status" value="1"/>
</dbReference>
<dbReference type="InterPro" id="IPR028994">
    <property type="entry name" value="Integrin_alpha_N"/>
</dbReference>
<dbReference type="PANTHER" id="PTHR46580">
    <property type="entry name" value="SENSOR KINASE-RELATED"/>
    <property type="match status" value="1"/>
</dbReference>
<evidence type="ECO:0000256" key="1">
    <source>
        <dbReference type="ARBA" id="ARBA00022729"/>
    </source>
</evidence>
<gene>
    <name evidence="2" type="ORF">MHYMCMPASI_00142</name>
</gene>
<dbReference type="Proteomes" id="UP000837675">
    <property type="component" value="Unassembled WGS sequence"/>
</dbReference>
<keyword evidence="1" id="KW-0732">Signal</keyword>
<dbReference type="SUPFAM" id="SSF69318">
    <property type="entry name" value="Integrin alpha N-terminal domain"/>
    <property type="match status" value="1"/>
</dbReference>
<dbReference type="InterPro" id="IPR013517">
    <property type="entry name" value="FG-GAP"/>
</dbReference>
<protein>
    <submittedName>
        <fullName evidence="2">VCBS repeat containing protein</fullName>
    </submittedName>
</protein>
<evidence type="ECO:0000313" key="3">
    <source>
        <dbReference type="Proteomes" id="UP000837675"/>
    </source>
</evidence>
<dbReference type="Gene3D" id="2.30.30.100">
    <property type="match status" value="2"/>
</dbReference>